<dbReference type="SUPFAM" id="SSF49785">
    <property type="entry name" value="Galactose-binding domain-like"/>
    <property type="match status" value="1"/>
</dbReference>
<dbReference type="Pfam" id="PF08305">
    <property type="entry name" value="NPCBM"/>
    <property type="match status" value="1"/>
</dbReference>
<organism evidence="6 7">
    <name type="scientific">Novipirellula rosea</name>
    <dbReference type="NCBI Taxonomy" id="1031540"/>
    <lineage>
        <taxon>Bacteria</taxon>
        <taxon>Pseudomonadati</taxon>
        <taxon>Planctomycetota</taxon>
        <taxon>Planctomycetia</taxon>
        <taxon>Pirellulales</taxon>
        <taxon>Pirellulaceae</taxon>
        <taxon>Novipirellula</taxon>
    </lineage>
</organism>
<keyword evidence="3 4" id="KW-0408">Iron</keyword>
<dbReference type="Gene3D" id="2.120.10.30">
    <property type="entry name" value="TolB, C-terminal domain"/>
    <property type="match status" value="1"/>
</dbReference>
<dbReference type="InterPro" id="IPR036909">
    <property type="entry name" value="Cyt_c-like_dom_sf"/>
</dbReference>
<evidence type="ECO:0000313" key="7">
    <source>
        <dbReference type="Proteomes" id="UP001500840"/>
    </source>
</evidence>
<accession>A0ABP8N7Z2</accession>
<dbReference type="Pfam" id="PF00034">
    <property type="entry name" value="Cytochrom_C"/>
    <property type="match status" value="1"/>
</dbReference>
<dbReference type="Gene3D" id="1.10.760.10">
    <property type="entry name" value="Cytochrome c-like domain"/>
    <property type="match status" value="1"/>
</dbReference>
<dbReference type="PROSITE" id="PS51007">
    <property type="entry name" value="CYTC"/>
    <property type="match status" value="1"/>
</dbReference>
<dbReference type="InterPro" id="IPR011041">
    <property type="entry name" value="Quinoprot_gluc/sorb_DH_b-prop"/>
</dbReference>
<name>A0ABP8N7Z2_9BACT</name>
<dbReference type="InterPro" id="IPR009056">
    <property type="entry name" value="Cyt_c-like_dom"/>
</dbReference>
<dbReference type="InterPro" id="IPR016024">
    <property type="entry name" value="ARM-type_fold"/>
</dbReference>
<gene>
    <name evidence="6" type="ORF">GCM10023156_43950</name>
</gene>
<dbReference type="Proteomes" id="UP001500840">
    <property type="component" value="Unassembled WGS sequence"/>
</dbReference>
<dbReference type="InterPro" id="IPR011030">
    <property type="entry name" value="Lipovitellin_superhlx_dom"/>
</dbReference>
<dbReference type="Gene3D" id="1.25.10.10">
    <property type="entry name" value="Leucine-rich Repeat Variant"/>
    <property type="match status" value="1"/>
</dbReference>
<keyword evidence="7" id="KW-1185">Reference proteome</keyword>
<evidence type="ECO:0000313" key="6">
    <source>
        <dbReference type="EMBL" id="GAA4461404.1"/>
    </source>
</evidence>
<evidence type="ECO:0000256" key="2">
    <source>
        <dbReference type="ARBA" id="ARBA00022723"/>
    </source>
</evidence>
<proteinExistence type="predicted"/>
<dbReference type="EMBL" id="BAABGA010000054">
    <property type="protein sequence ID" value="GAA4461404.1"/>
    <property type="molecule type" value="Genomic_DNA"/>
</dbReference>
<dbReference type="InterPro" id="IPR008979">
    <property type="entry name" value="Galactose-bd-like_sf"/>
</dbReference>
<keyword evidence="2 4" id="KW-0479">Metal-binding</keyword>
<dbReference type="InterPro" id="IPR013428">
    <property type="entry name" value="Membrane-bound_put_N"/>
</dbReference>
<protein>
    <recommendedName>
        <fullName evidence="5">Cytochrome c domain-containing protein</fullName>
    </recommendedName>
</protein>
<feature type="domain" description="Cytochrome c" evidence="5">
    <location>
        <begin position="977"/>
        <end position="1113"/>
    </location>
</feature>
<dbReference type="InterPro" id="IPR013222">
    <property type="entry name" value="Glyco_hyd_98_carb-bd"/>
</dbReference>
<dbReference type="InterPro" id="IPR011989">
    <property type="entry name" value="ARM-like"/>
</dbReference>
<dbReference type="SUPFAM" id="SSF46626">
    <property type="entry name" value="Cytochrome c"/>
    <property type="match status" value="1"/>
</dbReference>
<dbReference type="InterPro" id="IPR013427">
    <property type="entry name" value="Haem-bd_dom_put"/>
</dbReference>
<dbReference type="PANTHER" id="PTHR33546:SF1">
    <property type="entry name" value="LARGE, MULTIFUNCTIONAL SECRETED PROTEIN"/>
    <property type="match status" value="1"/>
</dbReference>
<evidence type="ECO:0000256" key="1">
    <source>
        <dbReference type="ARBA" id="ARBA00022617"/>
    </source>
</evidence>
<dbReference type="SUPFAM" id="SSF50952">
    <property type="entry name" value="Soluble quinoprotein glucose dehydrogenase"/>
    <property type="match status" value="1"/>
</dbReference>
<evidence type="ECO:0000259" key="5">
    <source>
        <dbReference type="PROSITE" id="PS51007"/>
    </source>
</evidence>
<sequence length="1115" mass="121214">MYLVVTDAGNGFSCDWADWAEPRLVGPKGEKKLTELQWKDASAQWGKVRVNKNAGGGPLKIAGNAVAFGIGTHANSLIAFDLPEGYDRFVASGGLDNGGTDQSGGDAAEVEFLVYTAKPALPTKGRNDAAGSHEVADALDGLDVGDGLAAMLFAAEPQLLSPSNIDIDHRGRVWVCEIVNYRRHQGKRAEGDRILILEDSDGDGQADTETVFYQGTDIDSPHGVCVLGDKVIVSAGDKVLLFTDSDGDDKPDDKQVLFSGISGTQHDHGIHAFTFGPDGKLYFNFGNAGNQIKDKDGNPIIDAAGNEVAAKRQPYQEGMVFRCNLDGSEFETLGWNFRNNWMVTVDSYGSIWQSDNDDDGNKGVRINYVMEFGNYGYKDEKTGAGWRSPRTGMSTAIPEQHWHLNDPGVVPNLLLTGAGSPTGITVYEGDLLPMFRGDLIHCDAGPNVCRGYLLENDGAGYRAEIRDVLTGTRDKWFRPSDVKVAPDGSLVIADWYDPGVGGHGMGDLDRGRLFRIVPSDHNGKYQTPKFDFTSVDGAIEGLKNPNYAVRAMAWQSLHKRGADAEAALAKLASSGNPIYRARAFWLLGKIEGRGKKTVSAAIADDDPNIRIVGVRLARQLNLDVSHYVQPLIKDESPQVRRELLVALRHTDSAQKANWWAELALQYDGQDRWYLEALGLASDTDADACFAAWLEKVGEHWNSPAGRDIVWRSRSPLAPAYLAKLLQDPATSEADQARYLRAMDFHDGAEKETALKSLVESTADASGSAVGRNDAVIVEAILRLQNFDIQSSGPAKAAVLRYLRAQPGTDSYFNLLERLKLTEMAAELAQFSLAHHDQTSGVRAAEILFSMDRQSLLLDAMQSDDIKRRVAAVTLVGHAGRNQTVSLLLPLVTTDGLPNEVRVAALEGISRRPNGRKKLLDLVVTRKLPDDLKFAAANVLLSTAEAAIRNEAAKYLELPATADSQPLPPLVTLVKRRGNVTAGAEVFRKTGTCINCHKVHGEGKEVGPDLSEIGSKLSREAMYVSILDPSAAVSHNFETYSVLTDDGSAITGLLVSDTAESVTLRNAEGIDQTVSKDEIEIFQKQSKSLMPQDLQRLMTADQLVNLVEYTLTLTKK</sequence>
<evidence type="ECO:0000256" key="4">
    <source>
        <dbReference type="PROSITE-ProRule" id="PRU00433"/>
    </source>
</evidence>
<dbReference type="SUPFAM" id="SSF48371">
    <property type="entry name" value="ARM repeat"/>
    <property type="match status" value="1"/>
</dbReference>
<reference evidence="7" key="1">
    <citation type="journal article" date="2019" name="Int. J. Syst. Evol. Microbiol.">
        <title>The Global Catalogue of Microorganisms (GCM) 10K type strain sequencing project: providing services to taxonomists for standard genome sequencing and annotation.</title>
        <authorList>
            <consortium name="The Broad Institute Genomics Platform"/>
            <consortium name="The Broad Institute Genome Sequencing Center for Infectious Disease"/>
            <person name="Wu L."/>
            <person name="Ma J."/>
        </authorList>
    </citation>
    <scope>NUCLEOTIDE SEQUENCE [LARGE SCALE GENOMIC DNA]</scope>
    <source>
        <strain evidence="7">JCM 17759</strain>
    </source>
</reference>
<dbReference type="SMART" id="SM00776">
    <property type="entry name" value="NPCBM"/>
    <property type="match status" value="1"/>
</dbReference>
<evidence type="ECO:0000256" key="3">
    <source>
        <dbReference type="ARBA" id="ARBA00023004"/>
    </source>
</evidence>
<dbReference type="InterPro" id="IPR055557">
    <property type="entry name" value="DUF7133"/>
</dbReference>
<dbReference type="Gene3D" id="2.60.120.1060">
    <property type="entry name" value="NPCBM/NEW2 domain"/>
    <property type="match status" value="1"/>
</dbReference>
<dbReference type="Pfam" id="PF23500">
    <property type="entry name" value="DUF7133"/>
    <property type="match status" value="1"/>
</dbReference>
<dbReference type="PANTHER" id="PTHR33546">
    <property type="entry name" value="LARGE, MULTIFUNCTIONAL SECRETED PROTEIN-RELATED"/>
    <property type="match status" value="1"/>
</dbReference>
<comment type="caution">
    <text evidence="6">The sequence shown here is derived from an EMBL/GenBank/DDBJ whole genome shotgun (WGS) entry which is preliminary data.</text>
</comment>
<dbReference type="NCBIfam" id="TIGR02604">
    <property type="entry name" value="Piru_Ver_Nterm"/>
    <property type="match status" value="1"/>
</dbReference>
<dbReference type="SUPFAM" id="SSF48431">
    <property type="entry name" value="Lipovitellin-phosvitin complex, superhelical domain"/>
    <property type="match status" value="1"/>
</dbReference>
<dbReference type="InterPro" id="IPR011042">
    <property type="entry name" value="6-blade_b-propeller_TolB-like"/>
</dbReference>
<keyword evidence="1 4" id="KW-0349">Heme</keyword>
<dbReference type="NCBIfam" id="TIGR02603">
    <property type="entry name" value="CxxCH_TIGR02603"/>
    <property type="match status" value="1"/>
</dbReference>
<dbReference type="InterPro" id="IPR038637">
    <property type="entry name" value="NPCBM_sf"/>
</dbReference>